<gene>
    <name evidence="3" type="ORF">FIBRA_01852</name>
</gene>
<keyword evidence="1 2" id="KW-0732">Signal</keyword>
<dbReference type="PANTHER" id="PTHR31836:SF25">
    <property type="entry name" value="RLPA-LIKE PROTEIN DOUBLE-PSI BETA-BARREL DOMAIN-CONTAINING PROTEIN"/>
    <property type="match status" value="1"/>
</dbReference>
<evidence type="ECO:0000313" key="3">
    <source>
        <dbReference type="EMBL" id="CCL99828.1"/>
    </source>
</evidence>
<dbReference type="InParanoid" id="J4G178"/>
<dbReference type="Proteomes" id="UP000006352">
    <property type="component" value="Unassembled WGS sequence"/>
</dbReference>
<dbReference type="EMBL" id="HE796952">
    <property type="protein sequence ID" value="CCL99828.1"/>
    <property type="molecule type" value="Genomic_DNA"/>
</dbReference>
<sequence length="130" mass="14024">MSRAVFFTFFTLACIFISAVHALPVPALDKRDTYEGRGTYYQTGLGACGYTDNNSDPIVAVSHLIYGDGGYCNQWVQITNTANGVTKSAQVRDKCQGCGSSDLDMSPSLFQSLGASLSQGVLQIDWEFSS</sequence>
<evidence type="ECO:0000256" key="2">
    <source>
        <dbReference type="SAM" id="SignalP"/>
    </source>
</evidence>
<dbReference type="CDD" id="cd22191">
    <property type="entry name" value="DPBB_RlpA_EXP_N-like"/>
    <property type="match status" value="1"/>
</dbReference>
<dbReference type="InterPro" id="IPR051477">
    <property type="entry name" value="Expansin_CellWall"/>
</dbReference>
<dbReference type="RefSeq" id="XP_012179111.1">
    <property type="nucleotide sequence ID" value="XM_012323721.1"/>
</dbReference>
<dbReference type="SUPFAM" id="SSF50685">
    <property type="entry name" value="Barwin-like endoglucanases"/>
    <property type="match status" value="1"/>
</dbReference>
<dbReference type="Gene3D" id="2.40.40.10">
    <property type="entry name" value="RlpA-like domain"/>
    <property type="match status" value="1"/>
</dbReference>
<dbReference type="PANTHER" id="PTHR31836">
    <property type="match status" value="1"/>
</dbReference>
<accession>J4G178</accession>
<feature type="chain" id="PRO_5003778082" description="RlpA-like protein double-psi beta-barrel domain-containing protein" evidence="2">
    <location>
        <begin position="23"/>
        <end position="130"/>
    </location>
</feature>
<dbReference type="InterPro" id="IPR036908">
    <property type="entry name" value="RlpA-like_sf"/>
</dbReference>
<dbReference type="AlphaFoldDB" id="J4G178"/>
<feature type="signal peptide" evidence="2">
    <location>
        <begin position="1"/>
        <end position="22"/>
    </location>
</feature>
<proteinExistence type="predicted"/>
<evidence type="ECO:0000256" key="1">
    <source>
        <dbReference type="ARBA" id="ARBA00022729"/>
    </source>
</evidence>
<dbReference type="STRING" id="599839.J4G178"/>
<dbReference type="GeneID" id="24094739"/>
<keyword evidence="4" id="KW-1185">Reference proteome</keyword>
<dbReference type="OrthoDB" id="406505at2759"/>
<organism evidence="3 4">
    <name type="scientific">Fibroporia radiculosa</name>
    <dbReference type="NCBI Taxonomy" id="599839"/>
    <lineage>
        <taxon>Eukaryota</taxon>
        <taxon>Fungi</taxon>
        <taxon>Dikarya</taxon>
        <taxon>Basidiomycota</taxon>
        <taxon>Agaricomycotina</taxon>
        <taxon>Agaricomycetes</taxon>
        <taxon>Polyporales</taxon>
        <taxon>Fibroporiaceae</taxon>
        <taxon>Fibroporia</taxon>
    </lineage>
</organism>
<dbReference type="HOGENOM" id="CLU_047639_6_0_1"/>
<reference evidence="3 4" key="1">
    <citation type="journal article" date="2012" name="Appl. Environ. Microbiol.">
        <title>Short-read sequencing for genomic analysis of the brown rot fungus Fibroporia radiculosa.</title>
        <authorList>
            <person name="Tang J.D."/>
            <person name="Perkins A.D."/>
            <person name="Sonstegard T.S."/>
            <person name="Schroeder S.G."/>
            <person name="Burgess S.C."/>
            <person name="Diehl S.V."/>
        </authorList>
    </citation>
    <scope>NUCLEOTIDE SEQUENCE [LARGE SCALE GENOMIC DNA]</scope>
    <source>
        <strain evidence="3 4">TFFH 294</strain>
    </source>
</reference>
<evidence type="ECO:0000313" key="4">
    <source>
        <dbReference type="Proteomes" id="UP000006352"/>
    </source>
</evidence>
<evidence type="ECO:0008006" key="5">
    <source>
        <dbReference type="Google" id="ProtNLM"/>
    </source>
</evidence>
<protein>
    <recommendedName>
        <fullName evidence="5">RlpA-like protein double-psi beta-barrel domain-containing protein</fullName>
    </recommendedName>
</protein>
<name>J4G178_9APHY</name>